<protein>
    <submittedName>
        <fullName evidence="2">Uncharacterized protein</fullName>
    </submittedName>
</protein>
<comment type="caution">
    <text evidence="2">The sequence shown here is derived from an EMBL/GenBank/DDBJ whole genome shotgun (WGS) entry which is preliminary data.</text>
</comment>
<dbReference type="AlphaFoldDB" id="A0AAN6N8R8"/>
<feature type="region of interest" description="Disordered" evidence="1">
    <location>
        <begin position="122"/>
        <end position="146"/>
    </location>
</feature>
<evidence type="ECO:0000313" key="3">
    <source>
        <dbReference type="Proteomes" id="UP001303473"/>
    </source>
</evidence>
<dbReference type="EMBL" id="MU853792">
    <property type="protein sequence ID" value="KAK3940706.1"/>
    <property type="molecule type" value="Genomic_DNA"/>
</dbReference>
<evidence type="ECO:0000313" key="2">
    <source>
        <dbReference type="EMBL" id="KAK3940706.1"/>
    </source>
</evidence>
<evidence type="ECO:0000256" key="1">
    <source>
        <dbReference type="SAM" id="MobiDB-lite"/>
    </source>
</evidence>
<reference evidence="3" key="1">
    <citation type="journal article" date="2023" name="Mol. Phylogenet. Evol.">
        <title>Genome-scale phylogeny and comparative genomics of the fungal order Sordariales.</title>
        <authorList>
            <person name="Hensen N."/>
            <person name="Bonometti L."/>
            <person name="Westerberg I."/>
            <person name="Brannstrom I.O."/>
            <person name="Guillou S."/>
            <person name="Cros-Aarteil S."/>
            <person name="Calhoun S."/>
            <person name="Haridas S."/>
            <person name="Kuo A."/>
            <person name="Mondo S."/>
            <person name="Pangilinan J."/>
            <person name="Riley R."/>
            <person name="LaButti K."/>
            <person name="Andreopoulos B."/>
            <person name="Lipzen A."/>
            <person name="Chen C."/>
            <person name="Yan M."/>
            <person name="Daum C."/>
            <person name="Ng V."/>
            <person name="Clum A."/>
            <person name="Steindorff A."/>
            <person name="Ohm R.A."/>
            <person name="Martin F."/>
            <person name="Silar P."/>
            <person name="Natvig D.O."/>
            <person name="Lalanne C."/>
            <person name="Gautier V."/>
            <person name="Ament-Velasquez S.L."/>
            <person name="Kruys A."/>
            <person name="Hutchinson M.I."/>
            <person name="Powell A.J."/>
            <person name="Barry K."/>
            <person name="Miller A.N."/>
            <person name="Grigoriev I.V."/>
            <person name="Debuchy R."/>
            <person name="Gladieux P."/>
            <person name="Hiltunen Thoren M."/>
            <person name="Johannesson H."/>
        </authorList>
    </citation>
    <scope>NUCLEOTIDE SEQUENCE [LARGE SCALE GENOMIC DNA]</scope>
    <source>
        <strain evidence="3">CBS 340.73</strain>
    </source>
</reference>
<dbReference type="Pfam" id="PF11913">
    <property type="entry name" value="DUF3431"/>
    <property type="match status" value="1"/>
</dbReference>
<feature type="region of interest" description="Disordered" evidence="1">
    <location>
        <begin position="410"/>
        <end position="455"/>
    </location>
</feature>
<dbReference type="PANTHER" id="PTHR37490:SF3">
    <property type="entry name" value="DUF3431 DOMAIN CONTAINING PROTEIN"/>
    <property type="match status" value="1"/>
</dbReference>
<proteinExistence type="predicted"/>
<feature type="compositionally biased region" description="Basic and acidic residues" evidence="1">
    <location>
        <begin position="429"/>
        <end position="453"/>
    </location>
</feature>
<feature type="region of interest" description="Disordered" evidence="1">
    <location>
        <begin position="477"/>
        <end position="496"/>
    </location>
</feature>
<name>A0AAN6N8R8_9PEZI</name>
<feature type="compositionally biased region" description="Acidic residues" evidence="1">
    <location>
        <begin position="134"/>
        <end position="145"/>
    </location>
</feature>
<organism evidence="2 3">
    <name type="scientific">Diplogelasinospora grovesii</name>
    <dbReference type="NCBI Taxonomy" id="303347"/>
    <lineage>
        <taxon>Eukaryota</taxon>
        <taxon>Fungi</taxon>
        <taxon>Dikarya</taxon>
        <taxon>Ascomycota</taxon>
        <taxon>Pezizomycotina</taxon>
        <taxon>Sordariomycetes</taxon>
        <taxon>Sordariomycetidae</taxon>
        <taxon>Sordariales</taxon>
        <taxon>Diplogelasinosporaceae</taxon>
        <taxon>Diplogelasinospora</taxon>
    </lineage>
</organism>
<dbReference type="PANTHER" id="PTHR37490">
    <property type="entry name" value="EXPRESSED PROTEIN"/>
    <property type="match status" value="1"/>
</dbReference>
<feature type="compositionally biased region" description="Basic and acidic residues" evidence="1">
    <location>
        <begin position="477"/>
        <end position="486"/>
    </location>
</feature>
<dbReference type="Proteomes" id="UP001303473">
    <property type="component" value="Unassembled WGS sequence"/>
</dbReference>
<accession>A0AAN6N8R8</accession>
<sequence length="496" mass="56610">MFPGLPPLVRVALRGGRKGAFLGSAISALLVLVLYHHHEYFGSGSDTVQKFSVIQLDPTDAFSLRESNRTARRFLIPPPLPSEEALGLPVSVPGVPKAVDANESYTRALVIARTKSEEVDWIHEPLDSPSAVDATEDPNSESDERDVEKAKTVADEWDVHIYTTDTLAPETGYHTPVNKGREAMAYLTYIVTNYDRLPDVTLFMHAHRSSWHDNLFGLDAINILRDLNLDRVVRMGYMNLRCSWDPGCPSHIHPENKAYDVDKPEQQHFEQAWGEIFAGQEVPEVLSQPCCAQIALTRERIHTRGVHYYVGLRDWLLNTELKDSISGRVMEYLYQDIWTGEPVHCPEEHECYCDAYSICFSGRDDFREFVDRRDEWQKMKEKVDEFVNDRRNVFGAADVLELLANKQDEDYHRNDTDTDTVDGDSTENAAHDGDRKGESKDVEEDKRREKETSLYEMAVMSKQSQRLEAWLNVRVEQAKERGRETRLPSLPVPSLA</sequence>
<gene>
    <name evidence="2" type="ORF">QBC46DRAFT_449231</name>
</gene>
<keyword evidence="3" id="KW-1185">Reference proteome</keyword>
<dbReference type="InterPro" id="IPR021838">
    <property type="entry name" value="DUF3431"/>
</dbReference>